<accession>A0A4C1VIS3</accession>
<sequence length="69" mass="7488">MRKPSAAVKLVTKALQCRKIRTLGRSEPLKSRLLPSPMDTCSSKGATSQERTGDILGGNKISDRTGSDW</sequence>
<evidence type="ECO:0000256" key="1">
    <source>
        <dbReference type="SAM" id="MobiDB-lite"/>
    </source>
</evidence>
<name>A0A4C1VIS3_EUMVA</name>
<protein>
    <submittedName>
        <fullName evidence="2">Uncharacterized protein</fullName>
    </submittedName>
</protein>
<feature type="compositionally biased region" description="Polar residues" evidence="1">
    <location>
        <begin position="39"/>
        <end position="50"/>
    </location>
</feature>
<proteinExistence type="predicted"/>
<reference evidence="2 3" key="1">
    <citation type="journal article" date="2019" name="Commun. Biol.">
        <title>The bagworm genome reveals a unique fibroin gene that provides high tensile strength.</title>
        <authorList>
            <person name="Kono N."/>
            <person name="Nakamura H."/>
            <person name="Ohtoshi R."/>
            <person name="Tomita M."/>
            <person name="Numata K."/>
            <person name="Arakawa K."/>
        </authorList>
    </citation>
    <scope>NUCLEOTIDE SEQUENCE [LARGE SCALE GENOMIC DNA]</scope>
</reference>
<evidence type="ECO:0000313" key="3">
    <source>
        <dbReference type="Proteomes" id="UP000299102"/>
    </source>
</evidence>
<comment type="caution">
    <text evidence="2">The sequence shown here is derived from an EMBL/GenBank/DDBJ whole genome shotgun (WGS) entry which is preliminary data.</text>
</comment>
<dbReference type="AlphaFoldDB" id="A0A4C1VIS3"/>
<keyword evidence="3" id="KW-1185">Reference proteome</keyword>
<dbReference type="EMBL" id="BGZK01000349">
    <property type="protein sequence ID" value="GBP38489.1"/>
    <property type="molecule type" value="Genomic_DNA"/>
</dbReference>
<evidence type="ECO:0000313" key="2">
    <source>
        <dbReference type="EMBL" id="GBP38489.1"/>
    </source>
</evidence>
<organism evidence="2 3">
    <name type="scientific">Eumeta variegata</name>
    <name type="common">Bagworm moth</name>
    <name type="synonym">Eumeta japonica</name>
    <dbReference type="NCBI Taxonomy" id="151549"/>
    <lineage>
        <taxon>Eukaryota</taxon>
        <taxon>Metazoa</taxon>
        <taxon>Ecdysozoa</taxon>
        <taxon>Arthropoda</taxon>
        <taxon>Hexapoda</taxon>
        <taxon>Insecta</taxon>
        <taxon>Pterygota</taxon>
        <taxon>Neoptera</taxon>
        <taxon>Endopterygota</taxon>
        <taxon>Lepidoptera</taxon>
        <taxon>Glossata</taxon>
        <taxon>Ditrysia</taxon>
        <taxon>Tineoidea</taxon>
        <taxon>Psychidae</taxon>
        <taxon>Oiketicinae</taxon>
        <taxon>Eumeta</taxon>
    </lineage>
</organism>
<dbReference type="Proteomes" id="UP000299102">
    <property type="component" value="Unassembled WGS sequence"/>
</dbReference>
<gene>
    <name evidence="2" type="ORF">EVAR_23696_1</name>
</gene>
<feature type="region of interest" description="Disordered" evidence="1">
    <location>
        <begin position="28"/>
        <end position="69"/>
    </location>
</feature>